<sequence>MCRRQTLTTLSPAERSVAEQHYRLVEWYVRHRGLPVDEYLDVAVFGYLLAVKRWFARPDLYRYEFTTIACAAMRSAIGNEQRKQSRRIKTVSLDDPIPGTDGMTWEDIITEDHLVYSA</sequence>
<dbReference type="GeneID" id="78199664"/>
<gene>
    <name evidence="1" type="ORF">GKE97_09235</name>
</gene>
<dbReference type="RefSeq" id="WP_050624994.1">
    <property type="nucleotide sequence ID" value="NZ_CAXUMB010000006.1"/>
</dbReference>
<accession>A0A6I2R0N0</accession>
<reference evidence="1 2" key="1">
    <citation type="journal article" date="2019" name="Nat. Med.">
        <title>A library of human gut bacterial isolates paired with longitudinal multiomics data enables mechanistic microbiome research.</title>
        <authorList>
            <person name="Poyet M."/>
            <person name="Groussin M."/>
            <person name="Gibbons S.M."/>
            <person name="Avila-Pacheco J."/>
            <person name="Jiang X."/>
            <person name="Kearney S.M."/>
            <person name="Perrotta A.R."/>
            <person name="Berdy B."/>
            <person name="Zhao S."/>
            <person name="Lieberman T.D."/>
            <person name="Swanson P.K."/>
            <person name="Smith M."/>
            <person name="Roesemann S."/>
            <person name="Alexander J.E."/>
            <person name="Rich S.A."/>
            <person name="Livny J."/>
            <person name="Vlamakis H."/>
            <person name="Clish C."/>
            <person name="Bullock K."/>
            <person name="Deik A."/>
            <person name="Scott J."/>
            <person name="Pierce K.A."/>
            <person name="Xavier R.J."/>
            <person name="Alm E.J."/>
        </authorList>
    </citation>
    <scope>NUCLEOTIDE SEQUENCE [LARGE SCALE GENOMIC DNA]</scope>
    <source>
        <strain evidence="1 2">BIOML-A2</strain>
    </source>
</reference>
<proteinExistence type="predicted"/>
<evidence type="ECO:0000313" key="1">
    <source>
        <dbReference type="EMBL" id="MSB19701.1"/>
    </source>
</evidence>
<organism evidence="1 2">
    <name type="scientific">Flavonifractor plautii</name>
    <name type="common">Fusobacterium plautii</name>
    <dbReference type="NCBI Taxonomy" id="292800"/>
    <lineage>
        <taxon>Bacteria</taxon>
        <taxon>Bacillati</taxon>
        <taxon>Bacillota</taxon>
        <taxon>Clostridia</taxon>
        <taxon>Eubacteriales</taxon>
        <taxon>Oscillospiraceae</taxon>
        <taxon>Flavonifractor</taxon>
    </lineage>
</organism>
<protein>
    <recommendedName>
        <fullName evidence="3">Sigma-70 family RNA polymerase sigma factor</fullName>
    </recommendedName>
</protein>
<dbReference type="EMBL" id="WKPR01000007">
    <property type="protein sequence ID" value="MSB19701.1"/>
    <property type="molecule type" value="Genomic_DNA"/>
</dbReference>
<comment type="caution">
    <text evidence="1">The sequence shown here is derived from an EMBL/GenBank/DDBJ whole genome shotgun (WGS) entry which is preliminary data.</text>
</comment>
<dbReference type="AlphaFoldDB" id="A0A6I2R0N0"/>
<name>A0A6I2R0N0_FLAPL</name>
<dbReference type="Proteomes" id="UP000434475">
    <property type="component" value="Unassembled WGS sequence"/>
</dbReference>
<evidence type="ECO:0008006" key="3">
    <source>
        <dbReference type="Google" id="ProtNLM"/>
    </source>
</evidence>
<evidence type="ECO:0000313" key="2">
    <source>
        <dbReference type="Proteomes" id="UP000434475"/>
    </source>
</evidence>